<reference evidence="1" key="1">
    <citation type="submission" date="2018-01" db="EMBL/GenBank/DDBJ databases">
        <title>An insight into the sialome of Amazonian anophelines.</title>
        <authorList>
            <person name="Ribeiro J.M."/>
            <person name="Scarpassa V."/>
            <person name="Calvo E."/>
        </authorList>
    </citation>
    <scope>NUCLEOTIDE SEQUENCE</scope>
</reference>
<organism evidence="1">
    <name type="scientific">Anopheles darlingi</name>
    <name type="common">Mosquito</name>
    <dbReference type="NCBI Taxonomy" id="43151"/>
    <lineage>
        <taxon>Eukaryota</taxon>
        <taxon>Metazoa</taxon>
        <taxon>Ecdysozoa</taxon>
        <taxon>Arthropoda</taxon>
        <taxon>Hexapoda</taxon>
        <taxon>Insecta</taxon>
        <taxon>Pterygota</taxon>
        <taxon>Neoptera</taxon>
        <taxon>Endopterygota</taxon>
        <taxon>Diptera</taxon>
        <taxon>Nematocera</taxon>
        <taxon>Culicoidea</taxon>
        <taxon>Culicidae</taxon>
        <taxon>Anophelinae</taxon>
        <taxon>Anopheles</taxon>
    </lineage>
</organism>
<accession>A0A2M4DJT5</accession>
<proteinExistence type="predicted"/>
<sequence>MTVASWTSRCTSACLVAPITAPMILTPVRASVTDTGRDWTVRRPFAVLTVVRMESARMDGAVATMVGPEAYAIS</sequence>
<evidence type="ECO:0000313" key="1">
    <source>
        <dbReference type="EMBL" id="MBW77801.1"/>
    </source>
</evidence>
<protein>
    <submittedName>
        <fullName evidence="1">Putative secreted protein</fullName>
    </submittedName>
</protein>
<name>A0A2M4DJT5_ANODA</name>
<dbReference type="EMBL" id="GGFL01013623">
    <property type="protein sequence ID" value="MBW77801.1"/>
    <property type="molecule type" value="Transcribed_RNA"/>
</dbReference>
<dbReference type="AlphaFoldDB" id="A0A2M4DJT5"/>